<dbReference type="InterPro" id="IPR051824">
    <property type="entry name" value="LRR_Rcpt-Like_S/T_Kinase"/>
</dbReference>
<dbReference type="EMBL" id="JBJUIK010000014">
    <property type="protein sequence ID" value="KAL3504275.1"/>
    <property type="molecule type" value="Genomic_DNA"/>
</dbReference>
<dbReference type="PROSITE" id="PS50011">
    <property type="entry name" value="PROTEIN_KINASE_DOM"/>
    <property type="match status" value="1"/>
</dbReference>
<feature type="domain" description="Protein kinase" evidence="2">
    <location>
        <begin position="1"/>
        <end position="112"/>
    </location>
</feature>
<evidence type="ECO:0000259" key="2">
    <source>
        <dbReference type="PROSITE" id="PS50011"/>
    </source>
</evidence>
<comment type="subcellular location">
    <subcellularLocation>
        <location evidence="1">Membrane</location>
        <topology evidence="1">Single-pass type I membrane protein</topology>
    </subcellularLocation>
</comment>
<sequence>MENGNEKFLVSMYMSNKDLSSSLYSGTLSKDVGLSTLLDWITRLKIATGAAESLCYLHHECVPPLIHRDIQASSILLDDKLLVKLGSLCGVCTEEDISQNWIAKFLQLPKYI</sequence>
<dbReference type="Pfam" id="PF07714">
    <property type="entry name" value="PK_Tyr_Ser-Thr"/>
    <property type="match status" value="1"/>
</dbReference>
<dbReference type="Proteomes" id="UP001630127">
    <property type="component" value="Unassembled WGS sequence"/>
</dbReference>
<gene>
    <name evidence="3" type="ORF">ACH5RR_034116</name>
</gene>
<proteinExistence type="predicted"/>
<dbReference type="AlphaFoldDB" id="A0ABD2YAT0"/>
<evidence type="ECO:0000313" key="3">
    <source>
        <dbReference type="EMBL" id="KAL3504275.1"/>
    </source>
</evidence>
<dbReference type="PANTHER" id="PTHR48006">
    <property type="entry name" value="LEUCINE-RICH REPEAT-CONTAINING PROTEIN DDB_G0281931-RELATED"/>
    <property type="match status" value="1"/>
</dbReference>
<comment type="caution">
    <text evidence="3">The sequence shown here is derived from an EMBL/GenBank/DDBJ whole genome shotgun (WGS) entry which is preliminary data.</text>
</comment>
<dbReference type="PANTHER" id="PTHR48006:SF50">
    <property type="entry name" value="OS03G0724300 PROTEIN"/>
    <property type="match status" value="1"/>
</dbReference>
<dbReference type="InterPro" id="IPR011009">
    <property type="entry name" value="Kinase-like_dom_sf"/>
</dbReference>
<dbReference type="GO" id="GO:0016020">
    <property type="term" value="C:membrane"/>
    <property type="evidence" value="ECO:0007669"/>
    <property type="project" value="UniProtKB-SubCell"/>
</dbReference>
<dbReference type="InterPro" id="IPR001245">
    <property type="entry name" value="Ser-Thr/Tyr_kinase_cat_dom"/>
</dbReference>
<reference evidence="3 4" key="1">
    <citation type="submission" date="2024-11" db="EMBL/GenBank/DDBJ databases">
        <title>A near-complete genome assembly of Cinchona calisaya.</title>
        <authorList>
            <person name="Lian D.C."/>
            <person name="Zhao X.W."/>
            <person name="Wei L."/>
        </authorList>
    </citation>
    <scope>NUCLEOTIDE SEQUENCE [LARGE SCALE GENOMIC DNA]</scope>
    <source>
        <tissue evidence="3">Nenye</tissue>
    </source>
</reference>
<evidence type="ECO:0000313" key="4">
    <source>
        <dbReference type="Proteomes" id="UP001630127"/>
    </source>
</evidence>
<dbReference type="Gene3D" id="1.10.510.10">
    <property type="entry name" value="Transferase(Phosphotransferase) domain 1"/>
    <property type="match status" value="1"/>
</dbReference>
<dbReference type="InterPro" id="IPR000719">
    <property type="entry name" value="Prot_kinase_dom"/>
</dbReference>
<keyword evidence="4" id="KW-1185">Reference proteome</keyword>
<organism evidence="3 4">
    <name type="scientific">Cinchona calisaya</name>
    <dbReference type="NCBI Taxonomy" id="153742"/>
    <lineage>
        <taxon>Eukaryota</taxon>
        <taxon>Viridiplantae</taxon>
        <taxon>Streptophyta</taxon>
        <taxon>Embryophyta</taxon>
        <taxon>Tracheophyta</taxon>
        <taxon>Spermatophyta</taxon>
        <taxon>Magnoliopsida</taxon>
        <taxon>eudicotyledons</taxon>
        <taxon>Gunneridae</taxon>
        <taxon>Pentapetalae</taxon>
        <taxon>asterids</taxon>
        <taxon>lamiids</taxon>
        <taxon>Gentianales</taxon>
        <taxon>Rubiaceae</taxon>
        <taxon>Cinchonoideae</taxon>
        <taxon>Cinchoneae</taxon>
        <taxon>Cinchona</taxon>
    </lineage>
</organism>
<name>A0ABD2YAT0_9GENT</name>
<accession>A0ABD2YAT0</accession>
<dbReference type="SUPFAM" id="SSF56112">
    <property type="entry name" value="Protein kinase-like (PK-like)"/>
    <property type="match status" value="1"/>
</dbReference>
<evidence type="ECO:0000256" key="1">
    <source>
        <dbReference type="ARBA" id="ARBA00004479"/>
    </source>
</evidence>
<protein>
    <recommendedName>
        <fullName evidence="2">Protein kinase domain-containing protein</fullName>
    </recommendedName>
</protein>